<keyword evidence="2" id="KW-1133">Transmembrane helix</keyword>
<dbReference type="PANTHER" id="PTHR42928">
    <property type="entry name" value="TRICARBOXYLATE-BINDING PROTEIN"/>
    <property type="match status" value="1"/>
</dbReference>
<keyword evidence="4" id="KW-1185">Reference proteome</keyword>
<dbReference type="CDD" id="cd13578">
    <property type="entry name" value="PBP2_Bug27"/>
    <property type="match status" value="1"/>
</dbReference>
<accession>A0A2S0IDH1</accession>
<feature type="transmembrane region" description="Helical" evidence="2">
    <location>
        <begin position="62"/>
        <end position="83"/>
    </location>
</feature>
<dbReference type="Gene3D" id="3.40.190.10">
    <property type="entry name" value="Periplasmic binding protein-like II"/>
    <property type="match status" value="1"/>
</dbReference>
<name>A0A2S0IDH1_9BURK</name>
<dbReference type="InterPro" id="IPR005064">
    <property type="entry name" value="BUG"/>
</dbReference>
<proteinExistence type="inferred from homology"/>
<evidence type="ECO:0000313" key="3">
    <source>
        <dbReference type="EMBL" id="AVJ30093.1"/>
    </source>
</evidence>
<evidence type="ECO:0000256" key="1">
    <source>
        <dbReference type="ARBA" id="ARBA00006987"/>
    </source>
</evidence>
<reference evidence="3 4" key="1">
    <citation type="submission" date="2017-09" db="EMBL/GenBank/DDBJ databases">
        <title>Genomic, metabolic, and phenotypic characteristics of bacterial isolates from the natural microbiome of the model nematode Caenorhabditis elegans.</title>
        <authorList>
            <person name="Zimmermann J."/>
            <person name="Obeng N."/>
            <person name="Yang W."/>
            <person name="Obeng O."/>
            <person name="Kissoyan K."/>
            <person name="Pees B."/>
            <person name="Dirksen P."/>
            <person name="Hoppner M."/>
            <person name="Franke A."/>
            <person name="Rosenstiel P."/>
            <person name="Leippe M."/>
            <person name="Dierking K."/>
            <person name="Kaleta C."/>
            <person name="Schulenburg H."/>
        </authorList>
    </citation>
    <scope>NUCLEOTIDE SEQUENCE [LARGE SCALE GENOMIC DNA]</scope>
    <source>
        <strain evidence="3 4">MYb73</strain>
    </source>
</reference>
<comment type="similarity">
    <text evidence="1">Belongs to the UPF0065 (bug) family.</text>
</comment>
<dbReference type="AlphaFoldDB" id="A0A2S0IDH1"/>
<dbReference type="SUPFAM" id="SSF53850">
    <property type="entry name" value="Periplasmic binding protein-like II"/>
    <property type="match status" value="1"/>
</dbReference>
<dbReference type="InterPro" id="IPR042100">
    <property type="entry name" value="Bug_dom1"/>
</dbReference>
<dbReference type="EMBL" id="CP023270">
    <property type="protein sequence ID" value="AVJ30093.1"/>
    <property type="molecule type" value="Genomic_DNA"/>
</dbReference>
<keyword evidence="2" id="KW-0812">Transmembrane</keyword>
<dbReference type="Gene3D" id="3.40.190.150">
    <property type="entry name" value="Bordetella uptake gene, domain 1"/>
    <property type="match status" value="1"/>
</dbReference>
<sequence>MPAGATAAMPRARIRTPITWPRPFIDFLDFLIQIIHSSTKTACLSWVHNSRTIQGDNLMKRLARVLVGGCLSAALAAAAPLAFAENYPAKPVRLMVGMAPGGSNDTVARLVAAELSKTWPQPVIVENKPGANSTIATGELKRSPADGYTLMLVISSHVTNTLLYPNLTYTLKDFAPVSLIADTPFVLVANPKFEPNTTKDLITLAKKKERGIDFGTPGQGSTQHISLELLDQMAGIRMNHIPYKGGAPAQTDVIGGMIPLIFATPTQSLPFIKQNKLKALAVTSKERLPQLPDVPTLAESGVPGYEANVWFGIIAPAGTPQQVVDYLHKEISRVVREPGMQARLDEMGLKPLDESPAQFQQLIDSEKVKWAGVIKQSNIKFD</sequence>
<protein>
    <submittedName>
        <fullName evidence="3">ABC transporter substrate-binding protein</fullName>
    </submittedName>
</protein>
<dbReference type="Proteomes" id="UP000239477">
    <property type="component" value="Chromosome"/>
</dbReference>
<evidence type="ECO:0000256" key="2">
    <source>
        <dbReference type="SAM" id="Phobius"/>
    </source>
</evidence>
<organism evidence="3 4">
    <name type="scientific">Achromobacter spanius</name>
    <dbReference type="NCBI Taxonomy" id="217203"/>
    <lineage>
        <taxon>Bacteria</taxon>
        <taxon>Pseudomonadati</taxon>
        <taxon>Pseudomonadota</taxon>
        <taxon>Betaproteobacteria</taxon>
        <taxon>Burkholderiales</taxon>
        <taxon>Alcaligenaceae</taxon>
        <taxon>Achromobacter</taxon>
    </lineage>
</organism>
<keyword evidence="2" id="KW-0472">Membrane</keyword>
<dbReference type="PANTHER" id="PTHR42928:SF5">
    <property type="entry name" value="BLR1237 PROTEIN"/>
    <property type="match status" value="1"/>
</dbReference>
<dbReference type="Pfam" id="PF03401">
    <property type="entry name" value="TctC"/>
    <property type="match status" value="1"/>
</dbReference>
<gene>
    <name evidence="3" type="ORF">CLM73_24995</name>
</gene>
<evidence type="ECO:0000313" key="4">
    <source>
        <dbReference type="Proteomes" id="UP000239477"/>
    </source>
</evidence>